<accession>A0A4R4E3E2</accession>
<protein>
    <submittedName>
        <fullName evidence="2">DNA phosphorothioation system sulfurtransferase DndC</fullName>
    </submittedName>
</protein>
<dbReference type="PANTHER" id="PTHR43196">
    <property type="entry name" value="SULFATE ADENYLYLTRANSFERASE SUBUNIT 2"/>
    <property type="match status" value="1"/>
</dbReference>
<dbReference type="PANTHER" id="PTHR43196:SF2">
    <property type="entry name" value="PHOSPHOADENOSINE PHOSPHOSULFATE REDUCTASE"/>
    <property type="match status" value="1"/>
</dbReference>
<dbReference type="InterPro" id="IPR014729">
    <property type="entry name" value="Rossmann-like_a/b/a_fold"/>
</dbReference>
<dbReference type="Gene3D" id="3.40.50.620">
    <property type="entry name" value="HUPs"/>
    <property type="match status" value="1"/>
</dbReference>
<sequence length="423" mass="48865">MSKVGFIKDEIKDQYLIDDRPWIVGFSGGKDSSTLLQLVWYALKELPKSKLKKEVHIVANDTLVENPKVVAWLDSTLEKIEEAAKKEKLPFKVIKTTPELENSFWVNLIGKGYPAPNSTFRWCTERLKITPTTKYIKDQVGKHGEVVVLLGTREDESSSRKRSIDRRQILNERLSRHPQLELAYVYSPIKSLETEELWQYLLQVPSPYNASNRELVTLYKNATGGECPLVIDTTTSSCGNSRFGCWVCTVVKKDKSMEALVDNGEEWLEPLLDLRDWLYENRDKEQYRMPVRRNGAAGTGPYNIETRELILSMLLKAQKDSGERLITTQELKSIQILWTIDGYSRSVFDIYNRVFGSEILHTMNKRDSIKKKHKEELNSLCERNQVDHEVLERLLSAEKDKRLLRKRADIKQIIKSEISNIVS</sequence>
<gene>
    <name evidence="2" type="primary">dndC</name>
    <name evidence="2" type="ORF">E0486_03030</name>
</gene>
<comment type="caution">
    <text evidence="2">The sequence shown here is derived from an EMBL/GenBank/DDBJ whole genome shotgun (WGS) entry which is preliminary data.</text>
</comment>
<dbReference type="Pfam" id="PF01507">
    <property type="entry name" value="PAPS_reduct"/>
    <property type="match status" value="1"/>
</dbReference>
<dbReference type="RefSeq" id="WP_131850663.1">
    <property type="nucleotide sequence ID" value="NZ_SKFH01000003.1"/>
</dbReference>
<dbReference type="SUPFAM" id="SSF52402">
    <property type="entry name" value="Adenine nucleotide alpha hydrolases-like"/>
    <property type="match status" value="1"/>
</dbReference>
<evidence type="ECO:0000313" key="3">
    <source>
        <dbReference type="Proteomes" id="UP000295164"/>
    </source>
</evidence>
<evidence type="ECO:0000259" key="1">
    <source>
        <dbReference type="Pfam" id="PF01507"/>
    </source>
</evidence>
<keyword evidence="3" id="KW-1185">Reference proteome</keyword>
<organism evidence="2 3">
    <name type="scientific">Flaviaesturariibacter aridisoli</name>
    <dbReference type="NCBI Taxonomy" id="2545761"/>
    <lineage>
        <taxon>Bacteria</taxon>
        <taxon>Pseudomonadati</taxon>
        <taxon>Bacteroidota</taxon>
        <taxon>Chitinophagia</taxon>
        <taxon>Chitinophagales</taxon>
        <taxon>Chitinophagaceae</taxon>
        <taxon>Flaviaestuariibacter</taxon>
    </lineage>
</organism>
<dbReference type="InterPro" id="IPR017598">
    <property type="entry name" value="SulphurTrfase_DndC"/>
</dbReference>
<dbReference type="GO" id="GO:0016740">
    <property type="term" value="F:transferase activity"/>
    <property type="evidence" value="ECO:0007669"/>
    <property type="project" value="UniProtKB-KW"/>
</dbReference>
<keyword evidence="2" id="KW-0808">Transferase</keyword>
<evidence type="ECO:0000313" key="2">
    <source>
        <dbReference type="EMBL" id="TCZ74064.1"/>
    </source>
</evidence>
<dbReference type="InterPro" id="IPR050128">
    <property type="entry name" value="Sulfate_adenylyltrnsfr_sub2"/>
</dbReference>
<dbReference type="AlphaFoldDB" id="A0A4R4E3E2"/>
<dbReference type="NCBIfam" id="TIGR03183">
    <property type="entry name" value="DNA_S_dndC"/>
    <property type="match status" value="1"/>
</dbReference>
<dbReference type="Proteomes" id="UP000295164">
    <property type="component" value="Unassembled WGS sequence"/>
</dbReference>
<name>A0A4R4E3E2_9BACT</name>
<dbReference type="EMBL" id="SKFH01000003">
    <property type="protein sequence ID" value="TCZ74064.1"/>
    <property type="molecule type" value="Genomic_DNA"/>
</dbReference>
<dbReference type="OrthoDB" id="9774475at2"/>
<reference evidence="2 3" key="1">
    <citation type="submission" date="2019-03" db="EMBL/GenBank/DDBJ databases">
        <authorList>
            <person name="Kim M.K.M."/>
        </authorList>
    </citation>
    <scope>NUCLEOTIDE SEQUENCE [LARGE SCALE GENOMIC DNA]</scope>
    <source>
        <strain evidence="2 3">17J68-15</strain>
    </source>
</reference>
<dbReference type="InterPro" id="IPR002500">
    <property type="entry name" value="PAPS_reduct_dom"/>
</dbReference>
<proteinExistence type="predicted"/>
<feature type="domain" description="Phosphoadenosine phosphosulphate reductase" evidence="1">
    <location>
        <begin position="23"/>
        <end position="249"/>
    </location>
</feature>